<evidence type="ECO:0000313" key="14">
    <source>
        <dbReference type="Proteomes" id="UP000185779"/>
    </source>
</evidence>
<feature type="transmembrane region" description="Helical" evidence="11">
    <location>
        <begin position="92"/>
        <end position="113"/>
    </location>
</feature>
<dbReference type="GO" id="GO:0022857">
    <property type="term" value="F:transmembrane transporter activity"/>
    <property type="evidence" value="ECO:0007669"/>
    <property type="project" value="InterPro"/>
</dbReference>
<evidence type="ECO:0000313" key="12">
    <source>
        <dbReference type="EMBL" id="HEC57075.1"/>
    </source>
</evidence>
<dbReference type="GO" id="GO:0033214">
    <property type="term" value="P:siderophore-iron import into cell"/>
    <property type="evidence" value="ECO:0007669"/>
    <property type="project" value="TreeGrafter"/>
</dbReference>
<evidence type="ECO:0000256" key="5">
    <source>
        <dbReference type="ARBA" id="ARBA00022692"/>
    </source>
</evidence>
<evidence type="ECO:0000256" key="11">
    <source>
        <dbReference type="SAM" id="Phobius"/>
    </source>
</evidence>
<name>A0A1F2P5Z1_9EURY</name>
<evidence type="ECO:0000256" key="10">
    <source>
        <dbReference type="ARBA" id="ARBA00071366"/>
    </source>
</evidence>
<feature type="transmembrane region" description="Helical" evidence="11">
    <location>
        <begin position="24"/>
        <end position="42"/>
    </location>
</feature>
<evidence type="ECO:0000256" key="2">
    <source>
        <dbReference type="ARBA" id="ARBA00007935"/>
    </source>
</evidence>
<feature type="transmembrane region" description="Helical" evidence="11">
    <location>
        <begin position="314"/>
        <end position="334"/>
    </location>
</feature>
<keyword evidence="4" id="KW-1003">Cell membrane</keyword>
<dbReference type="InterPro" id="IPR037294">
    <property type="entry name" value="ABC_BtuC-like"/>
</dbReference>
<feature type="transmembrane region" description="Helical" evidence="11">
    <location>
        <begin position="125"/>
        <end position="144"/>
    </location>
</feature>
<dbReference type="PANTHER" id="PTHR30472:SF25">
    <property type="entry name" value="ABC TRANSPORTER PERMEASE PROTEIN MJ0876-RELATED"/>
    <property type="match status" value="1"/>
</dbReference>
<proteinExistence type="inferred from homology"/>
<dbReference type="Proteomes" id="UP000885936">
    <property type="component" value="Unassembled WGS sequence"/>
</dbReference>
<dbReference type="SUPFAM" id="SSF81345">
    <property type="entry name" value="ABC transporter involved in vitamin B12 uptake, BtuC"/>
    <property type="match status" value="1"/>
</dbReference>
<dbReference type="PANTHER" id="PTHR30472">
    <property type="entry name" value="FERRIC ENTEROBACTIN TRANSPORT SYSTEM PERMEASE PROTEIN"/>
    <property type="match status" value="1"/>
</dbReference>
<keyword evidence="14" id="KW-1185">Reference proteome</keyword>
<comment type="similarity">
    <text evidence="2">Belongs to the binding-protein-dependent transport system permease family. FecCD subfamily.</text>
</comment>
<dbReference type="Pfam" id="PF01032">
    <property type="entry name" value="FecCD"/>
    <property type="match status" value="1"/>
</dbReference>
<dbReference type="EMBL" id="LYOR01000002">
    <property type="protein sequence ID" value="OFV66563.1"/>
    <property type="molecule type" value="Genomic_DNA"/>
</dbReference>
<dbReference type="PATRIC" id="fig|1839936.3.peg.537"/>
<evidence type="ECO:0000256" key="4">
    <source>
        <dbReference type="ARBA" id="ARBA00022475"/>
    </source>
</evidence>
<keyword evidence="6 11" id="KW-1133">Transmembrane helix</keyword>
<evidence type="ECO:0000313" key="13">
    <source>
        <dbReference type="EMBL" id="OFV66563.1"/>
    </source>
</evidence>
<feature type="transmembrane region" description="Helical" evidence="11">
    <location>
        <begin position="277"/>
        <end position="299"/>
    </location>
</feature>
<sequence length="369" mass="39535">MSPETIPKKEAVKEEYRRFIKKRAVFIIALLIITPLLIGYSATLGSADISVKAAYDAILHKFFPDHFNPAPTSKLDSGQIVTILWTLRLPRIVLGIVAGCGLAIAGAVMQAILKNPLASPYTLGIASAASFGASLAIILGVGVVGGEHLIIANAFVFSMIAASLIYLLSIRKTSPETMVLAGIAIMYLFSAMTSLLQYVGEAEEVQEVVYWMFGSLGRAKWSSEFPYGNIGIVGMILLITIPYLLSKSWDLNAMGSGDEAAKSLGVKVEQVRISCMFVASLITASIICFTGTIGFIGLVCPHITRMVIGSDHRFLLPGTCLTGAVLLLAADTLARTIVAPVILPVGIVTAFMGVPLFVYLLMRQRGGYW</sequence>
<evidence type="ECO:0000256" key="1">
    <source>
        <dbReference type="ARBA" id="ARBA00004651"/>
    </source>
</evidence>
<comment type="subunit">
    <text evidence="9">The complex is composed of two ATP-binding proteins (BtuD), two transmembrane proteins (BtuC) and a solute-binding protein (BtuF).</text>
</comment>
<evidence type="ECO:0000256" key="7">
    <source>
        <dbReference type="ARBA" id="ARBA00023136"/>
    </source>
</evidence>
<feature type="transmembrane region" description="Helical" evidence="11">
    <location>
        <begin position="150"/>
        <end position="168"/>
    </location>
</feature>
<dbReference type="GO" id="GO:0005886">
    <property type="term" value="C:plasma membrane"/>
    <property type="evidence" value="ECO:0007669"/>
    <property type="project" value="UniProtKB-SubCell"/>
</dbReference>
<dbReference type="STRING" id="1839936.SBU_000530"/>
<dbReference type="FunFam" id="1.10.3470.10:FF:000001">
    <property type="entry name" value="Vitamin B12 ABC transporter permease BtuC"/>
    <property type="match status" value="1"/>
</dbReference>
<keyword evidence="3" id="KW-0813">Transport</keyword>
<dbReference type="InterPro" id="IPR000522">
    <property type="entry name" value="ABC_transptr_permease_BtuC"/>
</dbReference>
<feature type="transmembrane region" description="Helical" evidence="11">
    <location>
        <begin position="180"/>
        <end position="200"/>
    </location>
</feature>
<accession>A0A1F2P5Z1</accession>
<dbReference type="Proteomes" id="UP000185779">
    <property type="component" value="Unassembled WGS sequence"/>
</dbReference>
<feature type="transmembrane region" description="Helical" evidence="11">
    <location>
        <begin position="225"/>
        <end position="245"/>
    </location>
</feature>
<feature type="transmembrane region" description="Helical" evidence="11">
    <location>
        <begin position="341"/>
        <end position="362"/>
    </location>
</feature>
<dbReference type="CDD" id="cd06550">
    <property type="entry name" value="TM_ABC_iron-siderophores_like"/>
    <property type="match status" value="1"/>
</dbReference>
<gene>
    <name evidence="12" type="ORF">ENI32_04220</name>
    <name evidence="13" type="ORF">SBU_000530</name>
</gene>
<reference evidence="13 14" key="1">
    <citation type="submission" date="2016-05" db="EMBL/GenBank/DDBJ databases">
        <title>Microbial consortia oxidize butane by reversing methanogenesis.</title>
        <authorList>
            <person name="Laso-Perez R."/>
            <person name="Richter M."/>
            <person name="Wegener G."/>
            <person name="Musat F."/>
        </authorList>
    </citation>
    <scope>NUCLEOTIDE SEQUENCE [LARGE SCALE GENOMIC DNA]</scope>
    <source>
        <strain evidence="13">BOX1</strain>
    </source>
</reference>
<keyword evidence="5 11" id="KW-0812">Transmembrane</keyword>
<evidence type="ECO:0000256" key="9">
    <source>
        <dbReference type="ARBA" id="ARBA00064420"/>
    </source>
</evidence>
<evidence type="ECO:0000256" key="8">
    <source>
        <dbReference type="ARBA" id="ARBA00053891"/>
    </source>
</evidence>
<reference evidence="12" key="2">
    <citation type="journal article" date="2020" name="mSystems">
        <title>Genome- and Community-Level Interaction Insights into Carbon Utilization and Element Cycling Functions of Hydrothermarchaeota in Hydrothermal Sediment.</title>
        <authorList>
            <person name="Zhou Z."/>
            <person name="Liu Y."/>
            <person name="Xu W."/>
            <person name="Pan J."/>
            <person name="Luo Z.H."/>
            <person name="Li M."/>
        </authorList>
    </citation>
    <scope>NUCLEOTIDE SEQUENCE [LARGE SCALE GENOMIC DNA]</scope>
    <source>
        <strain evidence="12">HyVt-386</strain>
    </source>
</reference>
<dbReference type="AlphaFoldDB" id="A0A1F2P5Z1"/>
<comment type="caution">
    <text evidence="13">The sequence shown here is derived from an EMBL/GenBank/DDBJ whole genome shotgun (WGS) entry which is preliminary data.</text>
</comment>
<organism evidence="13 14">
    <name type="scientific">Candidatus Syntropharchaeum butanivorans</name>
    <dbReference type="NCBI Taxonomy" id="1839936"/>
    <lineage>
        <taxon>Archaea</taxon>
        <taxon>Methanobacteriati</taxon>
        <taxon>Methanobacteriota</taxon>
        <taxon>Stenosarchaea group</taxon>
        <taxon>Methanomicrobia</taxon>
        <taxon>Methanosarcinales</taxon>
        <taxon>ANME-2 cluster</taxon>
        <taxon>Candidatus Syntropharchaeum</taxon>
    </lineage>
</organism>
<evidence type="ECO:0000256" key="3">
    <source>
        <dbReference type="ARBA" id="ARBA00022448"/>
    </source>
</evidence>
<dbReference type="EMBL" id="DRIE01000072">
    <property type="protein sequence ID" value="HEC57075.1"/>
    <property type="molecule type" value="Genomic_DNA"/>
</dbReference>
<comment type="function">
    <text evidence="8">Required for corrinoid utilization. Probably part of the ABC transporter complex BtuCDF involved in cobalamin (vitamin B12) import. Probably involved in the translocation of the substrate across the membrane.</text>
</comment>
<evidence type="ECO:0000256" key="6">
    <source>
        <dbReference type="ARBA" id="ARBA00022989"/>
    </source>
</evidence>
<comment type="subcellular location">
    <subcellularLocation>
        <location evidence="1">Cell membrane</location>
        <topology evidence="1">Multi-pass membrane protein</topology>
    </subcellularLocation>
</comment>
<dbReference type="Gene3D" id="1.10.3470.10">
    <property type="entry name" value="ABC transporter involved in vitamin B12 uptake, BtuC"/>
    <property type="match status" value="1"/>
</dbReference>
<keyword evidence="7 11" id="KW-0472">Membrane</keyword>
<protein>
    <recommendedName>
        <fullName evidence="10">Cobalamin import system permease protein BtuC</fullName>
    </recommendedName>
</protein>